<evidence type="ECO:0000256" key="12">
    <source>
        <dbReference type="SAM" id="Phobius"/>
    </source>
</evidence>
<organism evidence="14 15">
    <name type="scientific">Aminobacter anthyllidis</name>
    <dbReference type="NCBI Taxonomy" id="1035067"/>
    <lineage>
        <taxon>Bacteria</taxon>
        <taxon>Pseudomonadati</taxon>
        <taxon>Pseudomonadota</taxon>
        <taxon>Alphaproteobacteria</taxon>
        <taxon>Hyphomicrobiales</taxon>
        <taxon>Phyllobacteriaceae</taxon>
        <taxon>Aminobacter</taxon>
    </lineage>
</organism>
<keyword evidence="12" id="KW-1133">Transmembrane helix</keyword>
<accession>A0A9X1A9V5</accession>
<keyword evidence="7" id="KW-0547">Nucleotide-binding</keyword>
<reference evidence="14" key="2">
    <citation type="submission" date="2021-03" db="EMBL/GenBank/DDBJ databases">
        <authorList>
            <person name="Artuso I."/>
            <person name="Turrini P."/>
            <person name="Pirolo M."/>
            <person name="Lugli G.A."/>
            <person name="Ventura M."/>
            <person name="Visca P."/>
        </authorList>
    </citation>
    <scope>NUCLEOTIDE SEQUENCE</scope>
    <source>
        <strain evidence="14">LMG 26462</strain>
    </source>
</reference>
<evidence type="ECO:0000256" key="6">
    <source>
        <dbReference type="ARBA" id="ARBA00022679"/>
    </source>
</evidence>
<dbReference type="CDD" id="cd00082">
    <property type="entry name" value="HisKA"/>
    <property type="match status" value="1"/>
</dbReference>
<evidence type="ECO:0000256" key="5">
    <source>
        <dbReference type="ARBA" id="ARBA00022553"/>
    </source>
</evidence>
<dbReference type="SMART" id="SM00387">
    <property type="entry name" value="HATPase_c"/>
    <property type="match status" value="1"/>
</dbReference>
<dbReference type="InterPro" id="IPR004358">
    <property type="entry name" value="Sig_transdc_His_kin-like_C"/>
</dbReference>
<comment type="caution">
    <text evidence="14">The sequence shown here is derived from an EMBL/GenBank/DDBJ whole genome shotgun (WGS) entry which is preliminary data.</text>
</comment>
<dbReference type="FunFam" id="3.30.565.10:FF:000006">
    <property type="entry name" value="Sensor histidine kinase WalK"/>
    <property type="match status" value="1"/>
</dbReference>
<name>A0A9X1A9V5_9HYPH</name>
<dbReference type="FunFam" id="1.10.287.130:FF:000008">
    <property type="entry name" value="Two-component sensor histidine kinase"/>
    <property type="match status" value="1"/>
</dbReference>
<dbReference type="InterPro" id="IPR003594">
    <property type="entry name" value="HATPase_dom"/>
</dbReference>
<dbReference type="PANTHER" id="PTHR45453">
    <property type="entry name" value="PHOSPHATE REGULON SENSOR PROTEIN PHOR"/>
    <property type="match status" value="1"/>
</dbReference>
<dbReference type="EMBL" id="JAFLWW010000002">
    <property type="protein sequence ID" value="MBT1155818.1"/>
    <property type="molecule type" value="Genomic_DNA"/>
</dbReference>
<feature type="transmembrane region" description="Helical" evidence="12">
    <location>
        <begin position="21"/>
        <end position="38"/>
    </location>
</feature>
<evidence type="ECO:0000256" key="8">
    <source>
        <dbReference type="ARBA" id="ARBA00022777"/>
    </source>
</evidence>
<dbReference type="Proteomes" id="UP001138921">
    <property type="component" value="Unassembled WGS sequence"/>
</dbReference>
<gene>
    <name evidence="14" type="ORF">J1C56_09465</name>
</gene>
<proteinExistence type="predicted"/>
<sequence length="424" mass="46316">MAETTTQTKARRTARIGVGRLYQNRWMLAAAILAVLAVRFFGGVSMPFTVATIAALVLFALVAPRTPAARRLAEASAVDRLPLDRLSGEKLAAAVADPLIIFDRDGTVVHANAAAETAFGAIRPELPLLLKFRAPEMQALIEAVLAGEGNGQATDYVERVPFERVYRVTASAVGRGTGLFVLAFKDQSEARRIDRMRADFIANASHELRTPLASIAGFVETLRGPARNDPNARDQFLQIMQNQTGRMARLIDDLLSLSRLEMKPYLKPGVRVDLRQTVEAVIASLGPLAGETGVVVERDFGDGPFEVHGDRDELFQVFQNLLENACKYGQSGGRVQVTMRRTSEGGEPEIEVTVRDFGPGIPEEHIPRVTERFYRVDVETSRAQKGTGLGLSIVKHILTRHGARLSIRSKLGEGAAFTVHFPVP</sequence>
<dbReference type="Gene3D" id="1.10.287.130">
    <property type="match status" value="1"/>
</dbReference>
<keyword evidence="11 12" id="KW-0472">Membrane</keyword>
<dbReference type="GO" id="GO:0016036">
    <property type="term" value="P:cellular response to phosphate starvation"/>
    <property type="evidence" value="ECO:0007669"/>
    <property type="project" value="TreeGrafter"/>
</dbReference>
<evidence type="ECO:0000256" key="10">
    <source>
        <dbReference type="ARBA" id="ARBA00023012"/>
    </source>
</evidence>
<dbReference type="GO" id="GO:0005524">
    <property type="term" value="F:ATP binding"/>
    <property type="evidence" value="ECO:0007669"/>
    <property type="project" value="UniProtKB-KW"/>
</dbReference>
<dbReference type="InterPro" id="IPR036890">
    <property type="entry name" value="HATPase_C_sf"/>
</dbReference>
<evidence type="ECO:0000256" key="1">
    <source>
        <dbReference type="ARBA" id="ARBA00000085"/>
    </source>
</evidence>
<dbReference type="GO" id="GO:0000155">
    <property type="term" value="F:phosphorelay sensor kinase activity"/>
    <property type="evidence" value="ECO:0007669"/>
    <property type="project" value="InterPro"/>
</dbReference>
<evidence type="ECO:0000256" key="2">
    <source>
        <dbReference type="ARBA" id="ARBA00004236"/>
    </source>
</evidence>
<dbReference type="PANTHER" id="PTHR45453:SF1">
    <property type="entry name" value="PHOSPHATE REGULON SENSOR PROTEIN PHOR"/>
    <property type="match status" value="1"/>
</dbReference>
<evidence type="ECO:0000259" key="13">
    <source>
        <dbReference type="PROSITE" id="PS50109"/>
    </source>
</evidence>
<dbReference type="AlphaFoldDB" id="A0A9X1A9V5"/>
<protein>
    <recommendedName>
        <fullName evidence="3">histidine kinase</fullName>
        <ecNumber evidence="3">2.7.13.3</ecNumber>
    </recommendedName>
</protein>
<dbReference type="InterPro" id="IPR036097">
    <property type="entry name" value="HisK_dim/P_sf"/>
</dbReference>
<evidence type="ECO:0000256" key="9">
    <source>
        <dbReference type="ARBA" id="ARBA00022840"/>
    </source>
</evidence>
<keyword evidence="12" id="KW-0812">Transmembrane</keyword>
<dbReference type="InterPro" id="IPR005467">
    <property type="entry name" value="His_kinase_dom"/>
</dbReference>
<comment type="subcellular location">
    <subcellularLocation>
        <location evidence="2">Cell membrane</location>
    </subcellularLocation>
</comment>
<keyword evidence="4" id="KW-1003">Cell membrane</keyword>
<evidence type="ECO:0000313" key="15">
    <source>
        <dbReference type="Proteomes" id="UP001138921"/>
    </source>
</evidence>
<dbReference type="PROSITE" id="PS50109">
    <property type="entry name" value="HIS_KIN"/>
    <property type="match status" value="1"/>
</dbReference>
<dbReference type="RefSeq" id="WP_214388189.1">
    <property type="nucleotide sequence ID" value="NZ_JAFLWW010000002.1"/>
</dbReference>
<dbReference type="Gene3D" id="3.30.565.10">
    <property type="entry name" value="Histidine kinase-like ATPase, C-terminal domain"/>
    <property type="match status" value="1"/>
</dbReference>
<evidence type="ECO:0000256" key="11">
    <source>
        <dbReference type="ARBA" id="ARBA00023136"/>
    </source>
</evidence>
<dbReference type="InterPro" id="IPR050351">
    <property type="entry name" value="BphY/WalK/GraS-like"/>
</dbReference>
<dbReference type="InterPro" id="IPR003661">
    <property type="entry name" value="HisK_dim/P_dom"/>
</dbReference>
<keyword evidence="8 14" id="KW-0418">Kinase</keyword>
<keyword evidence="15" id="KW-1185">Reference proteome</keyword>
<evidence type="ECO:0000256" key="4">
    <source>
        <dbReference type="ARBA" id="ARBA00022475"/>
    </source>
</evidence>
<dbReference type="CDD" id="cd00075">
    <property type="entry name" value="HATPase"/>
    <property type="match status" value="1"/>
</dbReference>
<evidence type="ECO:0000256" key="3">
    <source>
        <dbReference type="ARBA" id="ARBA00012438"/>
    </source>
</evidence>
<dbReference type="Pfam" id="PF02518">
    <property type="entry name" value="HATPase_c"/>
    <property type="match status" value="1"/>
</dbReference>
<reference evidence="14" key="1">
    <citation type="journal article" date="2021" name="Microorganisms">
        <title>Phylogenomic Reconstruction and Metabolic Potential of the Genus Aminobacter.</title>
        <authorList>
            <person name="Artuso I."/>
            <person name="Turrini P."/>
            <person name="Pirolo M."/>
            <person name="Lugli G.A."/>
            <person name="Ventura M."/>
            <person name="Visca P."/>
        </authorList>
    </citation>
    <scope>NUCLEOTIDE SEQUENCE</scope>
    <source>
        <strain evidence="14">LMG 26462</strain>
    </source>
</reference>
<keyword evidence="9" id="KW-0067">ATP-binding</keyword>
<keyword evidence="6" id="KW-0808">Transferase</keyword>
<feature type="domain" description="Histidine kinase" evidence="13">
    <location>
        <begin position="203"/>
        <end position="424"/>
    </location>
</feature>
<dbReference type="GO" id="GO:0005886">
    <property type="term" value="C:plasma membrane"/>
    <property type="evidence" value="ECO:0007669"/>
    <property type="project" value="UniProtKB-SubCell"/>
</dbReference>
<keyword evidence="5" id="KW-0597">Phosphoprotein</keyword>
<dbReference type="SUPFAM" id="SSF55874">
    <property type="entry name" value="ATPase domain of HSP90 chaperone/DNA topoisomerase II/histidine kinase"/>
    <property type="match status" value="1"/>
</dbReference>
<dbReference type="GO" id="GO:0004721">
    <property type="term" value="F:phosphoprotein phosphatase activity"/>
    <property type="evidence" value="ECO:0007669"/>
    <property type="project" value="TreeGrafter"/>
</dbReference>
<dbReference type="SMART" id="SM00388">
    <property type="entry name" value="HisKA"/>
    <property type="match status" value="1"/>
</dbReference>
<dbReference type="Pfam" id="PF00512">
    <property type="entry name" value="HisKA"/>
    <property type="match status" value="1"/>
</dbReference>
<evidence type="ECO:0000313" key="14">
    <source>
        <dbReference type="EMBL" id="MBT1155818.1"/>
    </source>
</evidence>
<dbReference type="SUPFAM" id="SSF47384">
    <property type="entry name" value="Homodimeric domain of signal transducing histidine kinase"/>
    <property type="match status" value="1"/>
</dbReference>
<keyword evidence="10" id="KW-0902">Two-component regulatory system</keyword>
<comment type="catalytic activity">
    <reaction evidence="1">
        <text>ATP + protein L-histidine = ADP + protein N-phospho-L-histidine.</text>
        <dbReference type="EC" id="2.7.13.3"/>
    </reaction>
</comment>
<dbReference type="EC" id="2.7.13.3" evidence="3"/>
<evidence type="ECO:0000256" key="7">
    <source>
        <dbReference type="ARBA" id="ARBA00022741"/>
    </source>
</evidence>
<dbReference type="PRINTS" id="PR00344">
    <property type="entry name" value="BCTRLSENSOR"/>
</dbReference>